<evidence type="ECO:0008006" key="5">
    <source>
        <dbReference type="Google" id="ProtNLM"/>
    </source>
</evidence>
<dbReference type="Pfam" id="PF14576">
    <property type="entry name" value="SEO_N"/>
    <property type="match status" value="1"/>
</dbReference>
<name>A0AAW1XDC3_RUBAR</name>
<feature type="domain" description="Sieve element occlusion N-terminal" evidence="1">
    <location>
        <begin position="19"/>
        <end position="286"/>
    </location>
</feature>
<evidence type="ECO:0000313" key="4">
    <source>
        <dbReference type="Proteomes" id="UP001457282"/>
    </source>
</evidence>
<dbReference type="InterPro" id="IPR039299">
    <property type="entry name" value="SEOA"/>
</dbReference>
<protein>
    <recommendedName>
        <fullName evidence="5">Protein SIEVE ELEMENT OCCLUSION C</fullName>
    </recommendedName>
</protein>
<dbReference type="PANTHER" id="PTHR33232:SF11">
    <property type="entry name" value="PROTEIN SIEVE ELEMENT OCCLUSION C"/>
    <property type="match status" value="1"/>
</dbReference>
<dbReference type="InterPro" id="IPR027942">
    <property type="entry name" value="SEO_N"/>
</dbReference>
<evidence type="ECO:0000259" key="1">
    <source>
        <dbReference type="Pfam" id="PF14576"/>
    </source>
</evidence>
<dbReference type="Proteomes" id="UP001457282">
    <property type="component" value="Unassembled WGS sequence"/>
</dbReference>
<keyword evidence="4" id="KW-1185">Reference proteome</keyword>
<dbReference type="Pfam" id="PF14577">
    <property type="entry name" value="SEO_C"/>
    <property type="match status" value="1"/>
</dbReference>
<dbReference type="AlphaFoldDB" id="A0AAW1XDC3"/>
<evidence type="ECO:0000313" key="3">
    <source>
        <dbReference type="EMBL" id="KAK9934534.1"/>
    </source>
</evidence>
<sequence>MNMLGSEPFLPQSITSLAEDVLIKKLLLSHDPDGRHLDSELLLCAVENIMICTTAEEVRDVNLVNNMEVVGSEEPLGKTFGKISHEILCKWSDEENLHTRTMLLFDLLGSYKWDAKVVLVLASFVASYGEFRLLMQLYSSNPFALSLAMLKQLPADLSPLKPRFKALRLLLNAMVDVTKYIIKFEKLPLSHVELDHEEKAATKSIIYIAVYWIIRGILNCSPQITDSTAMKSEQYSDSTIISTWEILSLVYRLRSIYSHLSQQVEICHQQTETKLYQKLLNAFRETQVDNQEVLRLLFALRDELPLKDCFSQAKLGVSDLKDKIIILLFSRPEFLSINETLLLVQQTHNHPNYKNVEGSYKIIWIPIPVSNLWTTSDETIFEFLSNILPWYSIRKPWLLNSAVVTFIKEAWNYKNEPVTVVLDSQGNVTNTNVLDMLFIWGLNAYPFSASREKELWQEQKWTLQLMVDEIDPLLTKWVGEDRNICIYGSNNIDWILEITDKMEIIKRAGVKLEMVYVGKRNSIQQIRNMLTMVDYKKLSSVLTFIKSHFFWLRLESIRRSKLRLGKPEHTDHVLDEVSALLDMDDNDKNWAVIGRGSNSIDMVRLEGPKIMECLDMFNKWGENVAEWGFLSALRISLEPSFNAGPCGHDSDVILSREEPVQGMVVCSKCKHPMKKFVIYK</sequence>
<dbReference type="PANTHER" id="PTHR33232">
    <property type="entry name" value="PROTEIN SIEVE ELEMENT OCCLUSION B-LIKE"/>
    <property type="match status" value="1"/>
</dbReference>
<dbReference type="InterPro" id="IPR027944">
    <property type="entry name" value="SEO_C"/>
</dbReference>
<accession>A0AAW1XDC3</accession>
<organism evidence="3 4">
    <name type="scientific">Rubus argutus</name>
    <name type="common">Southern blackberry</name>
    <dbReference type="NCBI Taxonomy" id="59490"/>
    <lineage>
        <taxon>Eukaryota</taxon>
        <taxon>Viridiplantae</taxon>
        <taxon>Streptophyta</taxon>
        <taxon>Embryophyta</taxon>
        <taxon>Tracheophyta</taxon>
        <taxon>Spermatophyta</taxon>
        <taxon>Magnoliopsida</taxon>
        <taxon>eudicotyledons</taxon>
        <taxon>Gunneridae</taxon>
        <taxon>Pentapetalae</taxon>
        <taxon>rosids</taxon>
        <taxon>fabids</taxon>
        <taxon>Rosales</taxon>
        <taxon>Rosaceae</taxon>
        <taxon>Rosoideae</taxon>
        <taxon>Rosoideae incertae sedis</taxon>
        <taxon>Rubus</taxon>
    </lineage>
</organism>
<gene>
    <name evidence="3" type="ORF">M0R45_021674</name>
</gene>
<evidence type="ECO:0000259" key="2">
    <source>
        <dbReference type="Pfam" id="PF14577"/>
    </source>
</evidence>
<comment type="caution">
    <text evidence="3">The sequence shown here is derived from an EMBL/GenBank/DDBJ whole genome shotgun (WGS) entry which is preliminary data.</text>
</comment>
<dbReference type="GO" id="GO:0010088">
    <property type="term" value="P:phloem development"/>
    <property type="evidence" value="ECO:0007669"/>
    <property type="project" value="InterPro"/>
</dbReference>
<proteinExistence type="predicted"/>
<reference evidence="3 4" key="1">
    <citation type="journal article" date="2023" name="G3 (Bethesda)">
        <title>A chromosome-length genome assembly and annotation of blackberry (Rubus argutus, cv. 'Hillquist').</title>
        <authorList>
            <person name="Bruna T."/>
            <person name="Aryal R."/>
            <person name="Dudchenko O."/>
            <person name="Sargent D.J."/>
            <person name="Mead D."/>
            <person name="Buti M."/>
            <person name="Cavallini A."/>
            <person name="Hytonen T."/>
            <person name="Andres J."/>
            <person name="Pham M."/>
            <person name="Weisz D."/>
            <person name="Mascagni F."/>
            <person name="Usai G."/>
            <person name="Natali L."/>
            <person name="Bassil N."/>
            <person name="Fernandez G.E."/>
            <person name="Lomsadze A."/>
            <person name="Armour M."/>
            <person name="Olukolu B."/>
            <person name="Poorten T."/>
            <person name="Britton C."/>
            <person name="Davik J."/>
            <person name="Ashrafi H."/>
            <person name="Aiden E.L."/>
            <person name="Borodovsky M."/>
            <person name="Worthington M."/>
        </authorList>
    </citation>
    <scope>NUCLEOTIDE SEQUENCE [LARGE SCALE GENOMIC DNA]</scope>
    <source>
        <strain evidence="3">PI 553951</strain>
    </source>
</reference>
<dbReference type="EMBL" id="JBEDUW010000004">
    <property type="protein sequence ID" value="KAK9934534.1"/>
    <property type="molecule type" value="Genomic_DNA"/>
</dbReference>
<feature type="domain" description="Sieve element occlusion C-terminal" evidence="2">
    <location>
        <begin position="450"/>
        <end position="680"/>
    </location>
</feature>